<proteinExistence type="predicted"/>
<dbReference type="Proteomes" id="UP000274131">
    <property type="component" value="Unassembled WGS sequence"/>
</dbReference>
<dbReference type="WBParaSite" id="EVEC_0001374801-mRNA-1">
    <property type="protein sequence ID" value="EVEC_0001374801-mRNA-1"/>
    <property type="gene ID" value="EVEC_0001374801"/>
</dbReference>
<dbReference type="EMBL" id="UXUI01018268">
    <property type="protein sequence ID" value="VDD98121.1"/>
    <property type="molecule type" value="Genomic_DNA"/>
</dbReference>
<gene>
    <name evidence="1" type="ORF">EVEC_LOCUS12872</name>
</gene>
<evidence type="ECO:0000313" key="3">
    <source>
        <dbReference type="WBParaSite" id="EVEC_0001374801-mRNA-1"/>
    </source>
</evidence>
<sequence length="81" mass="8953">MEVQVGFTRVSVNYICNFCCCLHRFAYVHGEGYNGAVQVDRSFQSPQTVPDAIQIAEQGSHEGGCIEGLCNQIRVPYTPRG</sequence>
<reference evidence="3" key="1">
    <citation type="submission" date="2017-02" db="UniProtKB">
        <authorList>
            <consortium name="WormBaseParasite"/>
        </authorList>
    </citation>
    <scope>IDENTIFICATION</scope>
</reference>
<accession>A0A0N4VRS6</accession>
<reference evidence="1 2" key="2">
    <citation type="submission" date="2018-10" db="EMBL/GenBank/DDBJ databases">
        <authorList>
            <consortium name="Pathogen Informatics"/>
        </authorList>
    </citation>
    <scope>NUCLEOTIDE SEQUENCE [LARGE SCALE GENOMIC DNA]</scope>
</reference>
<dbReference type="AlphaFoldDB" id="A0A0N4VRS6"/>
<keyword evidence="2" id="KW-1185">Reference proteome</keyword>
<name>A0A0N4VRS6_ENTVE</name>
<evidence type="ECO:0000313" key="2">
    <source>
        <dbReference type="Proteomes" id="UP000274131"/>
    </source>
</evidence>
<organism evidence="3">
    <name type="scientific">Enterobius vermicularis</name>
    <name type="common">Human pinworm</name>
    <dbReference type="NCBI Taxonomy" id="51028"/>
    <lineage>
        <taxon>Eukaryota</taxon>
        <taxon>Metazoa</taxon>
        <taxon>Ecdysozoa</taxon>
        <taxon>Nematoda</taxon>
        <taxon>Chromadorea</taxon>
        <taxon>Rhabditida</taxon>
        <taxon>Spirurina</taxon>
        <taxon>Oxyuridomorpha</taxon>
        <taxon>Oxyuroidea</taxon>
        <taxon>Oxyuridae</taxon>
        <taxon>Enterobius</taxon>
    </lineage>
</organism>
<protein>
    <submittedName>
        <fullName evidence="1 3">Uncharacterized protein</fullName>
    </submittedName>
</protein>
<evidence type="ECO:0000313" key="1">
    <source>
        <dbReference type="EMBL" id="VDD98121.1"/>
    </source>
</evidence>